<feature type="signal peptide" evidence="3">
    <location>
        <begin position="1"/>
        <end position="25"/>
    </location>
</feature>
<keyword evidence="2" id="KW-1133">Transmembrane helix</keyword>
<accession>A0A9W6WR02</accession>
<protein>
    <submittedName>
        <fullName evidence="4">Unnamed protein product</fullName>
    </submittedName>
</protein>
<evidence type="ECO:0000256" key="3">
    <source>
        <dbReference type="SAM" id="SignalP"/>
    </source>
</evidence>
<keyword evidence="3" id="KW-0732">Signal</keyword>
<evidence type="ECO:0000256" key="1">
    <source>
        <dbReference type="SAM" id="MobiDB-lite"/>
    </source>
</evidence>
<feature type="compositionally biased region" description="Low complexity" evidence="1">
    <location>
        <begin position="203"/>
        <end position="228"/>
    </location>
</feature>
<feature type="transmembrane region" description="Helical" evidence="2">
    <location>
        <begin position="287"/>
        <end position="309"/>
    </location>
</feature>
<keyword evidence="5" id="KW-1185">Reference proteome</keyword>
<feature type="region of interest" description="Disordered" evidence="1">
    <location>
        <begin position="199"/>
        <end position="283"/>
    </location>
</feature>
<feature type="compositionally biased region" description="Polar residues" evidence="1">
    <location>
        <begin position="519"/>
        <end position="533"/>
    </location>
</feature>
<dbReference type="Proteomes" id="UP001165083">
    <property type="component" value="Unassembled WGS sequence"/>
</dbReference>
<feature type="region of interest" description="Disordered" evidence="1">
    <location>
        <begin position="315"/>
        <end position="338"/>
    </location>
</feature>
<feature type="compositionally biased region" description="Low complexity" evidence="1">
    <location>
        <begin position="273"/>
        <end position="283"/>
    </location>
</feature>
<comment type="caution">
    <text evidence="4">The sequence shown here is derived from an EMBL/GenBank/DDBJ whole genome shotgun (WGS) entry which is preliminary data.</text>
</comment>
<dbReference type="EMBL" id="BSXW01000194">
    <property type="protein sequence ID" value="GMF14314.1"/>
    <property type="molecule type" value="Genomic_DNA"/>
</dbReference>
<feature type="compositionally biased region" description="Polar residues" evidence="1">
    <location>
        <begin position="136"/>
        <end position="145"/>
    </location>
</feature>
<organism evidence="4 5">
    <name type="scientific">Phytophthora lilii</name>
    <dbReference type="NCBI Taxonomy" id="2077276"/>
    <lineage>
        <taxon>Eukaryota</taxon>
        <taxon>Sar</taxon>
        <taxon>Stramenopiles</taxon>
        <taxon>Oomycota</taxon>
        <taxon>Peronosporomycetes</taxon>
        <taxon>Peronosporales</taxon>
        <taxon>Peronosporaceae</taxon>
        <taxon>Phytophthora</taxon>
    </lineage>
</organism>
<feature type="chain" id="PRO_5040743624" evidence="3">
    <location>
        <begin position="26"/>
        <end position="587"/>
    </location>
</feature>
<gene>
    <name evidence="4" type="ORF">Plil01_000468300</name>
</gene>
<feature type="compositionally biased region" description="Polar residues" evidence="1">
    <location>
        <begin position="244"/>
        <end position="259"/>
    </location>
</feature>
<keyword evidence="2" id="KW-0812">Transmembrane</keyword>
<proteinExistence type="predicted"/>
<feature type="compositionally biased region" description="Low complexity" evidence="1">
    <location>
        <begin position="463"/>
        <end position="478"/>
    </location>
</feature>
<evidence type="ECO:0000313" key="5">
    <source>
        <dbReference type="Proteomes" id="UP001165083"/>
    </source>
</evidence>
<evidence type="ECO:0000256" key="2">
    <source>
        <dbReference type="SAM" id="Phobius"/>
    </source>
</evidence>
<feature type="region of interest" description="Disordered" evidence="1">
    <location>
        <begin position="503"/>
        <end position="533"/>
    </location>
</feature>
<dbReference type="AlphaFoldDB" id="A0A9W6WR02"/>
<feature type="region of interest" description="Disordered" evidence="1">
    <location>
        <begin position="119"/>
        <end position="145"/>
    </location>
</feature>
<feature type="region of interest" description="Disordered" evidence="1">
    <location>
        <begin position="463"/>
        <end position="483"/>
    </location>
</feature>
<feature type="compositionally biased region" description="Low complexity" evidence="1">
    <location>
        <begin position="119"/>
        <end position="133"/>
    </location>
</feature>
<dbReference type="OrthoDB" id="166160at2759"/>
<keyword evidence="2" id="KW-0472">Membrane</keyword>
<name>A0A9W6WR02_9STRA</name>
<reference evidence="4" key="1">
    <citation type="submission" date="2023-04" db="EMBL/GenBank/DDBJ databases">
        <title>Phytophthora lilii NBRC 32176.</title>
        <authorList>
            <person name="Ichikawa N."/>
            <person name="Sato H."/>
            <person name="Tonouchi N."/>
        </authorList>
    </citation>
    <scope>NUCLEOTIDE SEQUENCE</scope>
    <source>
        <strain evidence="4">NBRC 32176</strain>
    </source>
</reference>
<evidence type="ECO:0000313" key="4">
    <source>
        <dbReference type="EMBL" id="GMF14314.1"/>
    </source>
</evidence>
<sequence length="587" mass="60736">MARRAQFRCLVVAVLVQLCPVRCSAASSTDTSLSTCDYASGNLYVVNSTATQFLFPSGYVECVNATGNDAGLCEACTCREKKVASVAGVTVAWVVCIGSGDATTCASNGVSGQEFCNSTTSSQDGSSSREGISVNVGDTSSSTSSEVGIIAGSDASAGVSSASANTIDKSSDSSASVDANVDVGSSSCSLDTNAASVGSSLDSDLSATATPSPTSVTSLTLSPDDSSSQAEKEDNVIGVVGTVEPSQTSAATPTDQNIIRPSDNDSAHQLDTSNGSSSNSSWSGKRLTAVLSIMCGIAAVAAIAVFVAVRKDQVRKKAPSTPAVDDYTDDNSSLATPMTHRLDGRYRHGNYSRRYGGNGMIDSSGNTRLASIVVIGPDDDFHAPTAYASAHQYGSYDGAGRKMSGEYARTESVKTGSAKRRLDGNPSSYAAAIPAGRQQFNVSHGPSVSGLPSPTHDPIFDTSNTQVSFSSSMSSEYDSPPDERVYESEESFADSFRMVSATYSDSERDSDASTIPRVRQTTSGTSEEGEGVSNTIVSFASSLSSLDSTEYDVRDTEASEYMNDSELGTSSSRVAISFDVGSISKES</sequence>